<keyword evidence="2" id="KW-0472">Membrane</keyword>
<dbReference type="GO" id="GO:0019867">
    <property type="term" value="C:outer membrane"/>
    <property type="evidence" value="ECO:0007669"/>
    <property type="project" value="InterPro"/>
</dbReference>
<feature type="signal peptide" evidence="3">
    <location>
        <begin position="1"/>
        <end position="19"/>
    </location>
</feature>
<dbReference type="InterPro" id="IPR000184">
    <property type="entry name" value="Bac_surfAg_D15"/>
</dbReference>
<sequence>MKKPLIKILLISLCLNLFSACDSVKRVAENEQLLTKNTIKVNGEKINTEVLNDLLYQQTNVKIPLINLPLRLHVYNLARPNIDSIINSNIFEKPSKKERLESFLSTKQFNKYIQSKKDFNSWLKSTGEAPVILNEDKTKRTVNRFKDYYINNGWFNVDANYNIEKTNDKKAEVAYNITTGNAFILDTITTDIKSAIVDTLYKKIKKETLLKRYDQYKTENFNKERERIASALRNSGIYHFKTDYITYTMDTIGTNNKVNVGINIQDRAIRTQDSVRREPFDIYKVRDVNIITDYAFEKRGKPFKDSIKYNSYKIYSYDKIRYHPKALTDAVFINPGGIFREIDKTRTYRHLNELRTFKYPNVEEIENRDNTLTDTIRLTPLKKFNFSFSTDASQSNIQRVGFSLSPSLLIRNIFRGAETLEISAIGSIGASTDANRNSSEDPFFDINEYGVDFKLTIPRLFSPFYTEPFIPKYMSPTTQISLSATSQTNIGLDKQSFSGVFNYNWYPNSKVSNRLDLFNIQYVKNLNIDNYFRVYGNSFNRLNNIAQNIGYIGEDESLNIPGAENKVNEADVFIEDVLTNNTSLTNEDEDFITVSNINERKIRLTENNLILASSFSFVNDERVNLFDNDFSIFRAKLEVAGNLFATAANLMGLERNSDGRFEILNVAFSQYTKAELDYIKHWDLGRNNVLAIRSFFGIAIPYGNSNSIPFSKSFFAGGPNDNRAWTAYGLGPGSLETTNEFNEANLKIALSAEQRFNIAGSLNGALFIDAGNIWNVLDNVNDARATFTGFNSLEDIALGSGFGLRYDFSFFVFRFDIGFKTYDPSYQDENRWFNDYNFSNAVYNIGINYPF</sequence>
<keyword evidence="7" id="KW-1185">Reference proteome</keyword>
<dbReference type="Gene3D" id="2.40.160.50">
    <property type="entry name" value="membrane protein fhac: a member of the omp85/tpsb transporter family"/>
    <property type="match status" value="1"/>
</dbReference>
<protein>
    <submittedName>
        <fullName evidence="6">Membrane protein</fullName>
    </submittedName>
</protein>
<evidence type="ECO:0000259" key="5">
    <source>
        <dbReference type="Pfam" id="PF07244"/>
    </source>
</evidence>
<reference evidence="6 7" key="1">
    <citation type="journal article" date="2015" name="Antonie Van Leeuwenhoek">
        <title>Tamlana nanhaiensis sp. nov., isolated from surface seawater collected from the South China Sea.</title>
        <authorList>
            <person name="Liu X."/>
            <person name="Lai Q."/>
            <person name="Du Y."/>
            <person name="Li G."/>
            <person name="Sun F."/>
            <person name="Shao Z."/>
        </authorList>
    </citation>
    <scope>NUCLEOTIDE SEQUENCE [LARGE SCALE GENOMIC DNA]</scope>
    <source>
        <strain evidence="6 7">FHC16</strain>
    </source>
</reference>
<evidence type="ECO:0000256" key="1">
    <source>
        <dbReference type="ARBA" id="ARBA00004370"/>
    </source>
</evidence>
<evidence type="ECO:0000313" key="7">
    <source>
        <dbReference type="Proteomes" id="UP000032361"/>
    </source>
</evidence>
<name>A0A0D7W408_9FLAO</name>
<comment type="caution">
    <text evidence="6">The sequence shown here is derived from an EMBL/GenBank/DDBJ whole genome shotgun (WGS) entry which is preliminary data.</text>
</comment>
<keyword evidence="3" id="KW-0732">Signal</keyword>
<evidence type="ECO:0000313" key="6">
    <source>
        <dbReference type="EMBL" id="KJD33448.1"/>
    </source>
</evidence>
<evidence type="ECO:0000259" key="4">
    <source>
        <dbReference type="Pfam" id="PF01103"/>
    </source>
</evidence>
<organism evidence="6 7">
    <name type="scientific">Neotamlana nanhaiensis</name>
    <dbReference type="NCBI Taxonomy" id="1382798"/>
    <lineage>
        <taxon>Bacteria</taxon>
        <taxon>Pseudomonadati</taxon>
        <taxon>Bacteroidota</taxon>
        <taxon>Flavobacteriia</taxon>
        <taxon>Flavobacteriales</taxon>
        <taxon>Flavobacteriaceae</taxon>
        <taxon>Neotamlana</taxon>
    </lineage>
</organism>
<dbReference type="STRING" id="1382798.PK35_06220"/>
<gene>
    <name evidence="6" type="ORF">PK35_06220</name>
</gene>
<evidence type="ECO:0000256" key="2">
    <source>
        <dbReference type="ARBA" id="ARBA00023136"/>
    </source>
</evidence>
<proteinExistence type="predicted"/>
<dbReference type="Pfam" id="PF01103">
    <property type="entry name" value="Omp85"/>
    <property type="match status" value="1"/>
</dbReference>
<dbReference type="OrthoDB" id="9814535at2"/>
<accession>A0A0D7W408</accession>
<dbReference type="EMBL" id="JTDV01000003">
    <property type="protein sequence ID" value="KJD33448.1"/>
    <property type="molecule type" value="Genomic_DNA"/>
</dbReference>
<dbReference type="PATRIC" id="fig|1382798.3.peg.2565"/>
<dbReference type="AlphaFoldDB" id="A0A0D7W408"/>
<dbReference type="RefSeq" id="WP_044625838.1">
    <property type="nucleotide sequence ID" value="NZ_JTDV01000003.1"/>
</dbReference>
<feature type="domain" description="POTRA" evidence="5">
    <location>
        <begin position="118"/>
        <end position="179"/>
    </location>
</feature>
<evidence type="ECO:0000256" key="3">
    <source>
        <dbReference type="SAM" id="SignalP"/>
    </source>
</evidence>
<dbReference type="InterPro" id="IPR010827">
    <property type="entry name" value="BamA/TamA_POTRA"/>
</dbReference>
<dbReference type="PROSITE" id="PS51257">
    <property type="entry name" value="PROKAR_LIPOPROTEIN"/>
    <property type="match status" value="1"/>
</dbReference>
<dbReference type="Proteomes" id="UP000032361">
    <property type="component" value="Unassembled WGS sequence"/>
</dbReference>
<dbReference type="Pfam" id="PF07244">
    <property type="entry name" value="POTRA"/>
    <property type="match status" value="1"/>
</dbReference>
<comment type="subcellular location">
    <subcellularLocation>
        <location evidence="1">Membrane</location>
    </subcellularLocation>
</comment>
<feature type="chain" id="PRO_5002325687" evidence="3">
    <location>
        <begin position="20"/>
        <end position="851"/>
    </location>
</feature>
<feature type="domain" description="Bacterial surface antigen (D15)" evidence="4">
    <location>
        <begin position="464"/>
        <end position="831"/>
    </location>
</feature>